<name>A0A4Q7WMD5_9ACTN</name>
<evidence type="ECO:0000313" key="1">
    <source>
        <dbReference type="EMBL" id="RZU11274.1"/>
    </source>
</evidence>
<accession>A0A4Q7WMD5</accession>
<evidence type="ECO:0000313" key="2">
    <source>
        <dbReference type="Proteomes" id="UP000292027"/>
    </source>
</evidence>
<dbReference type="EMBL" id="SHKR01000015">
    <property type="protein sequence ID" value="RZU11274.1"/>
    <property type="molecule type" value="Genomic_DNA"/>
</dbReference>
<reference evidence="1 2" key="1">
    <citation type="journal article" date="2015" name="Stand. Genomic Sci.">
        <title>Genomic Encyclopedia of Bacterial and Archaeal Type Strains, Phase III: the genomes of soil and plant-associated and newly described type strains.</title>
        <authorList>
            <person name="Whitman W.B."/>
            <person name="Woyke T."/>
            <person name="Klenk H.P."/>
            <person name="Zhou Y."/>
            <person name="Lilburn T.G."/>
            <person name="Beck B.J."/>
            <person name="De Vos P."/>
            <person name="Vandamme P."/>
            <person name="Eisen J.A."/>
            <person name="Garrity G."/>
            <person name="Hugenholtz P."/>
            <person name="Kyrpides N.C."/>
        </authorList>
    </citation>
    <scope>NUCLEOTIDE SEQUENCE [LARGE SCALE GENOMIC DNA]</scope>
    <source>
        <strain evidence="1 2">VKM Ac-2540</strain>
    </source>
</reference>
<proteinExistence type="predicted"/>
<organism evidence="1 2">
    <name type="scientific">Kribbella rubisoli</name>
    <dbReference type="NCBI Taxonomy" id="3075929"/>
    <lineage>
        <taxon>Bacteria</taxon>
        <taxon>Bacillati</taxon>
        <taxon>Actinomycetota</taxon>
        <taxon>Actinomycetes</taxon>
        <taxon>Propionibacteriales</taxon>
        <taxon>Kribbellaceae</taxon>
        <taxon>Kribbella</taxon>
    </lineage>
</organism>
<gene>
    <name evidence="1" type="ORF">EV645_6435</name>
</gene>
<comment type="caution">
    <text evidence="1">The sequence shown here is derived from an EMBL/GenBank/DDBJ whole genome shotgun (WGS) entry which is preliminary data.</text>
</comment>
<dbReference type="AlphaFoldDB" id="A0A4Q7WMD5"/>
<sequence length="302" mass="33269">MRRNRVVRRRRLRTASCECSPDRNALLIISSPRRLLGARLGASTVSTNVGVVTRTRPGDVDGVAVIGQRSGYPPSLCLLCWCASREGTTRGVIRSCCRSRGDLGCNHNVSCGSTSTSIEILHTDSWRCGFGRVGPRCRLRHYAVVRAGVVLRSERGNLGCPAVVRPTAIHRCRGHRDRDAAVRDCGSEDCRAARPGQVAEAEVRRTVAPPGYLRGDVMPGTRTSCSACTRWPEWLLSATYPGTPRQPTPECRTSSVWLLLSAPSRYRRTDHVDCPTGSSLMLRRCRASENRPPARRRARPLV</sequence>
<keyword evidence="2" id="KW-1185">Reference proteome</keyword>
<dbReference type="Proteomes" id="UP000292027">
    <property type="component" value="Unassembled WGS sequence"/>
</dbReference>
<protein>
    <submittedName>
        <fullName evidence="1">Uncharacterized protein</fullName>
    </submittedName>
</protein>